<evidence type="ECO:0000313" key="3">
    <source>
        <dbReference type="EMBL" id="GAD47423.1"/>
    </source>
</evidence>
<dbReference type="Proteomes" id="UP000016568">
    <property type="component" value="Unassembled WGS sequence"/>
</dbReference>
<proteinExistence type="predicted"/>
<dbReference type="RefSeq" id="WP_021688330.1">
    <property type="nucleotide sequence ID" value="NZ_BASZ01000001.1"/>
</dbReference>
<comment type="caution">
    <text evidence="3">The sequence shown here is derived from an EMBL/GenBank/DDBJ whole genome shotgun (WGS) entry which is preliminary data.</text>
</comment>
<accession>U2ZY21</accession>
<feature type="signal peptide" evidence="1">
    <location>
        <begin position="1"/>
        <end position="17"/>
    </location>
</feature>
<feature type="chain" id="PRO_5030177842" evidence="1">
    <location>
        <begin position="18"/>
        <end position="347"/>
    </location>
</feature>
<sequence>MRRLAILATLAASTTLAACTTVPAGPAVKTAVVAARAETHPVGTANQDAADDPAIWRNAANPAGSLLVGTDKKAGLYAYGLDGAVRSFVPAGQLNNVALVEGRHGILVAASDRTDPLNSRVAFFALDRNTGALTSLGQVASGPGEAYGLCMVAQSGGDGADGARVYAALKDGSVREIAVSYAPGRLTGAITREWKIPTQIEGCVVDETANRLFVGEEMVGIHAFDLNTADAKPTLFAKADRRQLVADVEGLALASLPDGRRILLASSQGDNAYAAYDAVSGHFLGRFRIGDGAIDGTSETDGIDVVIGDFGPGFPGGLFVAQDGDNGGGTQNFKLVAWDDIAAALGL</sequence>
<dbReference type="PROSITE" id="PS51257">
    <property type="entry name" value="PROKAR_LIPOPROTEIN"/>
    <property type="match status" value="1"/>
</dbReference>
<evidence type="ECO:0000259" key="2">
    <source>
        <dbReference type="PROSITE" id="PS51662"/>
    </source>
</evidence>
<dbReference type="eggNOG" id="COG4247">
    <property type="taxonomic scope" value="Bacteria"/>
</dbReference>
<evidence type="ECO:0000256" key="1">
    <source>
        <dbReference type="SAM" id="SignalP"/>
    </source>
</evidence>
<reference evidence="3 4" key="1">
    <citation type="submission" date="2013-09" db="EMBL/GenBank/DDBJ databases">
        <title>Whole genome shotgun sequence of Novosphingobium tardaugens NBRC 16725.</title>
        <authorList>
            <person name="Isaki S."/>
            <person name="Hosoyama A."/>
            <person name="Tsuchikane K."/>
            <person name="Katsumata H."/>
            <person name="Ando Y."/>
            <person name="Yamazaki S."/>
            <person name="Fujita N."/>
        </authorList>
    </citation>
    <scope>NUCLEOTIDE SEQUENCE [LARGE SCALE GENOMIC DNA]</scope>
    <source>
        <strain evidence="3 4">NBRC 16725</strain>
    </source>
</reference>
<organism evidence="3 4">
    <name type="scientific">Caenibius tardaugens NBRC 16725</name>
    <dbReference type="NCBI Taxonomy" id="1219035"/>
    <lineage>
        <taxon>Bacteria</taxon>
        <taxon>Pseudomonadati</taxon>
        <taxon>Pseudomonadota</taxon>
        <taxon>Alphaproteobacteria</taxon>
        <taxon>Sphingomonadales</taxon>
        <taxon>Erythrobacteraceae</taxon>
        <taxon>Caenibius</taxon>
    </lineage>
</organism>
<dbReference type="InterPro" id="IPR003431">
    <property type="entry name" value="B-propeller_Phytase"/>
</dbReference>
<dbReference type="PROSITE" id="PS51662">
    <property type="entry name" value="BP_PHYTASE"/>
    <property type="match status" value="1"/>
</dbReference>
<dbReference type="SUPFAM" id="SSF50956">
    <property type="entry name" value="Thermostable phytase (3-phytase)"/>
    <property type="match status" value="1"/>
</dbReference>
<keyword evidence="4" id="KW-1185">Reference proteome</keyword>
<protein>
    <submittedName>
        <fullName evidence="3">3-phytase</fullName>
    </submittedName>
</protein>
<gene>
    <name evidence="3" type="primary">phy</name>
    <name evidence="3" type="ORF">NT2_01_01910</name>
</gene>
<dbReference type="EMBL" id="BASZ01000001">
    <property type="protein sequence ID" value="GAD47423.1"/>
    <property type="molecule type" value="Genomic_DNA"/>
</dbReference>
<dbReference type="Gene3D" id="2.120.10.30">
    <property type="entry name" value="TolB, C-terminal domain"/>
    <property type="match status" value="1"/>
</dbReference>
<name>U2ZY21_9SPHN</name>
<dbReference type="AlphaFoldDB" id="U2ZY21"/>
<dbReference type="InterPro" id="IPR011042">
    <property type="entry name" value="6-blade_b-propeller_TolB-like"/>
</dbReference>
<evidence type="ECO:0000313" key="4">
    <source>
        <dbReference type="Proteomes" id="UP000016568"/>
    </source>
</evidence>
<dbReference type="KEGG" id="ntd:EGO55_16190"/>
<feature type="domain" description="BPP" evidence="2">
    <location>
        <begin position="23"/>
        <end position="345"/>
    </location>
</feature>
<dbReference type="Pfam" id="PF02333">
    <property type="entry name" value="Phytase"/>
    <property type="match status" value="1"/>
</dbReference>
<keyword evidence="1" id="KW-0732">Signal</keyword>
<dbReference type="OrthoDB" id="8696437at2"/>
<dbReference type="GO" id="GO:0016158">
    <property type="term" value="F:inositol hexakisphosphate 3-phosphatase activity"/>
    <property type="evidence" value="ECO:0007669"/>
    <property type="project" value="InterPro"/>
</dbReference>